<evidence type="ECO:0000256" key="1">
    <source>
        <dbReference type="SAM" id="SignalP"/>
    </source>
</evidence>
<keyword evidence="1" id="KW-0732">Signal</keyword>
<feature type="chain" id="PRO_5002046239" evidence="1">
    <location>
        <begin position="19"/>
        <end position="90"/>
    </location>
</feature>
<dbReference type="EMBL" id="GBRH01176297">
    <property type="protein sequence ID" value="JAE21599.1"/>
    <property type="molecule type" value="Transcribed_RNA"/>
</dbReference>
<name>A0A0A9GDX3_ARUDO</name>
<reference evidence="2" key="2">
    <citation type="journal article" date="2015" name="Data Brief">
        <title>Shoot transcriptome of the giant reed, Arundo donax.</title>
        <authorList>
            <person name="Barrero R.A."/>
            <person name="Guerrero F.D."/>
            <person name="Moolhuijzen P."/>
            <person name="Goolsby J.A."/>
            <person name="Tidwell J."/>
            <person name="Bellgard S.E."/>
            <person name="Bellgard M.I."/>
        </authorList>
    </citation>
    <scope>NUCLEOTIDE SEQUENCE</scope>
    <source>
        <tissue evidence="2">Shoot tissue taken approximately 20 cm above the soil surface</tissue>
    </source>
</reference>
<organism evidence="2">
    <name type="scientific">Arundo donax</name>
    <name type="common">Giant reed</name>
    <name type="synonym">Donax arundinaceus</name>
    <dbReference type="NCBI Taxonomy" id="35708"/>
    <lineage>
        <taxon>Eukaryota</taxon>
        <taxon>Viridiplantae</taxon>
        <taxon>Streptophyta</taxon>
        <taxon>Embryophyta</taxon>
        <taxon>Tracheophyta</taxon>
        <taxon>Spermatophyta</taxon>
        <taxon>Magnoliopsida</taxon>
        <taxon>Liliopsida</taxon>
        <taxon>Poales</taxon>
        <taxon>Poaceae</taxon>
        <taxon>PACMAD clade</taxon>
        <taxon>Arundinoideae</taxon>
        <taxon>Arundineae</taxon>
        <taxon>Arundo</taxon>
    </lineage>
</organism>
<accession>A0A0A9GDX3</accession>
<dbReference type="AlphaFoldDB" id="A0A0A9GDX3"/>
<evidence type="ECO:0000313" key="2">
    <source>
        <dbReference type="EMBL" id="JAE21599.1"/>
    </source>
</evidence>
<reference evidence="2" key="1">
    <citation type="submission" date="2014-09" db="EMBL/GenBank/DDBJ databases">
        <authorList>
            <person name="Magalhaes I.L.F."/>
            <person name="Oliveira U."/>
            <person name="Santos F.R."/>
            <person name="Vidigal T.H.D.A."/>
            <person name="Brescovit A.D."/>
            <person name="Santos A.J."/>
        </authorList>
    </citation>
    <scope>NUCLEOTIDE SEQUENCE</scope>
    <source>
        <tissue evidence="2">Shoot tissue taken approximately 20 cm above the soil surface</tissue>
    </source>
</reference>
<proteinExistence type="predicted"/>
<sequence>MAILIYYGIFMCARIGWSDCSCGNKEEQPCREENLRCTLDCHMEEQFGIEILLACIVTWSTIQPISFVNKFINPVGKVKCEDLYRLHSTD</sequence>
<protein>
    <submittedName>
        <fullName evidence="2">Uncharacterized protein</fullName>
    </submittedName>
</protein>
<feature type="signal peptide" evidence="1">
    <location>
        <begin position="1"/>
        <end position="18"/>
    </location>
</feature>